<organism evidence="11 12">
    <name type="scientific">Deefgea tanakiae</name>
    <dbReference type="NCBI Taxonomy" id="2865840"/>
    <lineage>
        <taxon>Bacteria</taxon>
        <taxon>Pseudomonadati</taxon>
        <taxon>Pseudomonadota</taxon>
        <taxon>Betaproteobacteria</taxon>
        <taxon>Neisseriales</taxon>
        <taxon>Chitinibacteraceae</taxon>
        <taxon>Deefgea</taxon>
    </lineage>
</organism>
<gene>
    <name evidence="11" type="ORF">K4H28_13070</name>
</gene>
<name>A0ABX8Z3Q4_9NEIS</name>
<dbReference type="RefSeq" id="WP_221005591.1">
    <property type="nucleotide sequence ID" value="NZ_CP081150.1"/>
</dbReference>
<comment type="subcellular location">
    <subcellularLocation>
        <location evidence="1">Endoplasmic reticulum membrane</location>
        <topology evidence="1">Multi-pass membrane protein</topology>
    </subcellularLocation>
</comment>
<protein>
    <recommendedName>
        <fullName evidence="13">Glycosyltransferase RgtA/B/C/D-like domain-containing protein</fullName>
    </recommendedName>
</protein>
<dbReference type="PANTHER" id="PTHR12468:SF2">
    <property type="entry name" value="GPI MANNOSYLTRANSFERASE 2"/>
    <property type="match status" value="1"/>
</dbReference>
<evidence type="ECO:0000256" key="6">
    <source>
        <dbReference type="ARBA" id="ARBA00022692"/>
    </source>
</evidence>
<feature type="transmembrane region" description="Helical" evidence="10">
    <location>
        <begin position="359"/>
        <end position="378"/>
    </location>
</feature>
<feature type="transmembrane region" description="Helical" evidence="10">
    <location>
        <begin position="66"/>
        <end position="88"/>
    </location>
</feature>
<feature type="transmembrane region" description="Helical" evidence="10">
    <location>
        <begin position="268"/>
        <end position="287"/>
    </location>
</feature>
<feature type="transmembrane region" description="Helical" evidence="10">
    <location>
        <begin position="154"/>
        <end position="173"/>
    </location>
</feature>
<dbReference type="InterPro" id="IPR007315">
    <property type="entry name" value="PIG-V/Gpi18"/>
</dbReference>
<dbReference type="PANTHER" id="PTHR12468">
    <property type="entry name" value="GPI MANNOSYLTRANSFERASE 2"/>
    <property type="match status" value="1"/>
</dbReference>
<keyword evidence="9 10" id="KW-0472">Membrane</keyword>
<dbReference type="Proteomes" id="UP000825679">
    <property type="component" value="Chromosome"/>
</dbReference>
<sequence length="430" mass="48897">MMMTTLALLAFVLLLAQIAVRTTYEFRLNLGDNANEVLGNLQARYSERPNDLPLNSANTFQQRHPIIALIGLVLGVRFATWILAWLLYMVRENRFVGFFESMKDIWWRWDAVHYLNIADHGYVREAMPEKLNLVFYPLYPSIVSLVKLAGVPLFAASILVSLAAFCAASLILYKLVERETANPQLAWDSCKILAIFPFSFFFAMPYTESLFLLLTLASFWFLRDGRWLAAGAVAALAGLTRNQGILLAVPFVFEIAQRWRNGELKHPYRAAIGLMLVPLGFVAYLALNKYISGEWFRFLIYQKQNWSQSFGFMPRNVAGALESLINGEVHLGLGTWLPTLVCYFAAIGVLLASSRKIPLPYLAYSAIYLMISYSPSWLLSGPRYLMSLFPLAIAAAILMQRSHYWHQAIEFVMLAGLGFFLLMYIQFHVY</sequence>
<evidence type="ECO:0000256" key="2">
    <source>
        <dbReference type="ARBA" id="ARBA00004687"/>
    </source>
</evidence>
<dbReference type="Pfam" id="PF04188">
    <property type="entry name" value="Mannosyl_trans2"/>
    <property type="match status" value="1"/>
</dbReference>
<proteinExistence type="predicted"/>
<evidence type="ECO:0000313" key="12">
    <source>
        <dbReference type="Proteomes" id="UP000825679"/>
    </source>
</evidence>
<feature type="transmembrane region" description="Helical" evidence="10">
    <location>
        <begin position="411"/>
        <end position="429"/>
    </location>
</feature>
<evidence type="ECO:0000256" key="3">
    <source>
        <dbReference type="ARBA" id="ARBA00022502"/>
    </source>
</evidence>
<comment type="pathway">
    <text evidence="2">Glycolipid biosynthesis; glycosylphosphatidylinositol-anchor biosynthesis.</text>
</comment>
<keyword evidence="3" id="KW-0337">GPI-anchor biosynthesis</keyword>
<evidence type="ECO:0000256" key="5">
    <source>
        <dbReference type="ARBA" id="ARBA00022679"/>
    </source>
</evidence>
<feature type="transmembrane region" description="Helical" evidence="10">
    <location>
        <begin position="333"/>
        <end position="352"/>
    </location>
</feature>
<keyword evidence="4" id="KW-0328">Glycosyltransferase</keyword>
<feature type="transmembrane region" description="Helical" evidence="10">
    <location>
        <begin position="194"/>
        <end position="221"/>
    </location>
</feature>
<evidence type="ECO:0000256" key="9">
    <source>
        <dbReference type="ARBA" id="ARBA00023136"/>
    </source>
</evidence>
<keyword evidence="7" id="KW-0256">Endoplasmic reticulum</keyword>
<evidence type="ECO:0000256" key="10">
    <source>
        <dbReference type="SAM" id="Phobius"/>
    </source>
</evidence>
<evidence type="ECO:0000313" key="11">
    <source>
        <dbReference type="EMBL" id="QZA77208.1"/>
    </source>
</evidence>
<keyword evidence="5" id="KW-0808">Transferase</keyword>
<evidence type="ECO:0000256" key="8">
    <source>
        <dbReference type="ARBA" id="ARBA00022989"/>
    </source>
</evidence>
<evidence type="ECO:0008006" key="13">
    <source>
        <dbReference type="Google" id="ProtNLM"/>
    </source>
</evidence>
<evidence type="ECO:0000256" key="4">
    <source>
        <dbReference type="ARBA" id="ARBA00022676"/>
    </source>
</evidence>
<evidence type="ECO:0000256" key="7">
    <source>
        <dbReference type="ARBA" id="ARBA00022824"/>
    </source>
</evidence>
<reference evidence="11 12" key="1">
    <citation type="submission" date="2021-08" db="EMBL/GenBank/DDBJ databases">
        <title>complete genome sequencing of Deefgea sp. D25.</title>
        <authorList>
            <person name="Bae J.-W."/>
            <person name="Gim D.-H."/>
        </authorList>
    </citation>
    <scope>NUCLEOTIDE SEQUENCE [LARGE SCALE GENOMIC DNA]</scope>
    <source>
        <strain evidence="11 12">D25</strain>
    </source>
</reference>
<feature type="transmembrane region" description="Helical" evidence="10">
    <location>
        <begin position="227"/>
        <end position="256"/>
    </location>
</feature>
<keyword evidence="6 10" id="KW-0812">Transmembrane</keyword>
<accession>A0ABX8Z3Q4</accession>
<keyword evidence="12" id="KW-1185">Reference proteome</keyword>
<dbReference type="EMBL" id="CP081150">
    <property type="protein sequence ID" value="QZA77208.1"/>
    <property type="molecule type" value="Genomic_DNA"/>
</dbReference>
<keyword evidence="8 10" id="KW-1133">Transmembrane helix</keyword>
<evidence type="ECO:0000256" key="1">
    <source>
        <dbReference type="ARBA" id="ARBA00004477"/>
    </source>
</evidence>